<protein>
    <submittedName>
        <fullName evidence="1">Uncharacterized protein</fullName>
    </submittedName>
</protein>
<dbReference type="STRING" id="272630.MexAM1_META1p1402"/>
<proteinExistence type="predicted"/>
<sequence length="20" mass="2300">MLWVLALLGCVRRVERSAAR</sequence>
<evidence type="ECO:0000313" key="2">
    <source>
        <dbReference type="Proteomes" id="UP000009081"/>
    </source>
</evidence>
<dbReference type="AlphaFoldDB" id="C5AZD0"/>
<evidence type="ECO:0000313" key="1">
    <source>
        <dbReference type="EMBL" id="ACS39264.1"/>
    </source>
</evidence>
<organism evidence="1 2">
    <name type="scientific">Methylorubrum extorquens (strain ATCC 14718 / DSM 1338 / JCM 2805 / NCIMB 9133 / AM1)</name>
    <name type="common">Methylobacterium extorquens</name>
    <dbReference type="NCBI Taxonomy" id="272630"/>
    <lineage>
        <taxon>Bacteria</taxon>
        <taxon>Pseudomonadati</taxon>
        <taxon>Pseudomonadota</taxon>
        <taxon>Alphaproteobacteria</taxon>
        <taxon>Hyphomicrobiales</taxon>
        <taxon>Methylobacteriaceae</taxon>
        <taxon>Methylorubrum</taxon>
    </lineage>
</organism>
<name>C5AZD0_METEA</name>
<reference evidence="1 2" key="1">
    <citation type="journal article" date="2009" name="PLoS ONE">
        <title>Methylobacterium genome sequences: a reference blueprint to investigate microbial metabolism of C1 compounds from natural and industrial sources.</title>
        <authorList>
            <person name="Vuilleumier S."/>
            <person name="Chistoserdova L."/>
            <person name="Lee M.-C."/>
            <person name="Bringel F."/>
            <person name="Lajus A."/>
            <person name="Zhou Y."/>
            <person name="Gourion B."/>
            <person name="Barbe V."/>
            <person name="Chang J."/>
            <person name="Cruveiller S."/>
            <person name="Dossat C."/>
            <person name="Gillett W."/>
            <person name="Gruffaz C."/>
            <person name="Haugen E."/>
            <person name="Hourcade E."/>
            <person name="Levy R."/>
            <person name="Mangenot S."/>
            <person name="Muller E."/>
            <person name="Nadalig T."/>
            <person name="Pagni M."/>
            <person name="Penny C."/>
            <person name="Peyraud R."/>
            <person name="Robinson D.G."/>
            <person name="Roche D."/>
            <person name="Rouy Z."/>
            <person name="Saenampechek C."/>
            <person name="Salvignol G."/>
            <person name="Vallenet D."/>
            <person name="Wu Z."/>
            <person name="Marx C.J."/>
            <person name="Vorholt J.A."/>
            <person name="Olson M.V."/>
            <person name="Kaul R."/>
            <person name="Weissenbach J."/>
            <person name="Medigue C."/>
            <person name="Lidstrom M.E."/>
        </authorList>
    </citation>
    <scope>NUCLEOTIDE SEQUENCE [LARGE SCALE GENOMIC DNA]</scope>
    <source>
        <strain evidence="2">ATCC 14718 / DSM 1338 / JCM 2805 / NCIMB 9133 / AM1</strain>
    </source>
</reference>
<dbReference type="HOGENOM" id="CLU_3428261_0_0_5"/>
<dbReference type="KEGG" id="mea:Mex_1p1402"/>
<dbReference type="EMBL" id="CP001510">
    <property type="protein sequence ID" value="ACS39264.1"/>
    <property type="molecule type" value="Genomic_DNA"/>
</dbReference>
<accession>C5AZD0</accession>
<dbReference type="Proteomes" id="UP000009081">
    <property type="component" value="Chromosome"/>
</dbReference>
<keyword evidence="2" id="KW-1185">Reference proteome</keyword>
<gene>
    <name evidence="1" type="ordered locus">MexAM1_META1p1402</name>
</gene>